<dbReference type="InterPro" id="IPR000843">
    <property type="entry name" value="HTH_LacI"/>
</dbReference>
<keyword evidence="3" id="KW-0804">Transcription</keyword>
<evidence type="ECO:0000313" key="5">
    <source>
        <dbReference type="EMBL" id="MEC0231038.1"/>
    </source>
</evidence>
<keyword evidence="6" id="KW-1185">Reference proteome</keyword>
<dbReference type="RefSeq" id="WP_326074975.1">
    <property type="nucleotide sequence ID" value="NZ_JARLKY010000083.1"/>
</dbReference>
<dbReference type="Proteomes" id="UP001338137">
    <property type="component" value="Unassembled WGS sequence"/>
</dbReference>
<comment type="caution">
    <text evidence="5">The sequence shown here is derived from an EMBL/GenBank/DDBJ whole genome shotgun (WGS) entry which is preliminary data.</text>
</comment>
<dbReference type="SMART" id="SM00354">
    <property type="entry name" value="HTH_LACI"/>
    <property type="match status" value="1"/>
</dbReference>
<keyword evidence="2 5" id="KW-0238">DNA-binding</keyword>
<protein>
    <submittedName>
        <fullName evidence="5">LacI family DNA-binding transcriptional regulator</fullName>
    </submittedName>
</protein>
<dbReference type="EMBL" id="JARLKY010000083">
    <property type="protein sequence ID" value="MEC0231038.1"/>
    <property type="molecule type" value="Genomic_DNA"/>
</dbReference>
<dbReference type="Pfam" id="PF00356">
    <property type="entry name" value="LacI"/>
    <property type="match status" value="1"/>
</dbReference>
<evidence type="ECO:0000256" key="2">
    <source>
        <dbReference type="ARBA" id="ARBA00023125"/>
    </source>
</evidence>
<dbReference type="Pfam" id="PF13377">
    <property type="entry name" value="Peripla_BP_3"/>
    <property type="match status" value="1"/>
</dbReference>
<evidence type="ECO:0000256" key="3">
    <source>
        <dbReference type="ARBA" id="ARBA00023163"/>
    </source>
</evidence>
<dbReference type="PANTHER" id="PTHR30146:SF24">
    <property type="entry name" value="XYLOSE OPERON REGULATORY PROTEIN"/>
    <property type="match status" value="1"/>
</dbReference>
<dbReference type="InterPro" id="IPR028082">
    <property type="entry name" value="Peripla_BP_I"/>
</dbReference>
<evidence type="ECO:0000256" key="1">
    <source>
        <dbReference type="ARBA" id="ARBA00023015"/>
    </source>
</evidence>
<accession>A0ABU6GA16</accession>
<gene>
    <name evidence="5" type="ORF">P4I72_28455</name>
</gene>
<reference evidence="5 6" key="1">
    <citation type="submission" date="2023-03" db="EMBL/GenBank/DDBJ databases">
        <title>Bacillus Genome Sequencing.</title>
        <authorList>
            <person name="Dunlap C."/>
        </authorList>
    </citation>
    <scope>NUCLEOTIDE SEQUENCE [LARGE SCALE GENOMIC DNA]</scope>
    <source>
        <strain evidence="5 6">BD-533</strain>
    </source>
</reference>
<dbReference type="InterPro" id="IPR046335">
    <property type="entry name" value="LacI/GalR-like_sensor"/>
</dbReference>
<dbReference type="InterPro" id="IPR010982">
    <property type="entry name" value="Lambda_DNA-bd_dom_sf"/>
</dbReference>
<dbReference type="PANTHER" id="PTHR30146">
    <property type="entry name" value="LACI-RELATED TRANSCRIPTIONAL REPRESSOR"/>
    <property type="match status" value="1"/>
</dbReference>
<dbReference type="SUPFAM" id="SSF47413">
    <property type="entry name" value="lambda repressor-like DNA-binding domains"/>
    <property type="match status" value="1"/>
</dbReference>
<dbReference type="PROSITE" id="PS50932">
    <property type="entry name" value="HTH_LACI_2"/>
    <property type="match status" value="1"/>
</dbReference>
<evidence type="ECO:0000313" key="6">
    <source>
        <dbReference type="Proteomes" id="UP001338137"/>
    </source>
</evidence>
<evidence type="ECO:0000259" key="4">
    <source>
        <dbReference type="PROSITE" id="PS50932"/>
    </source>
</evidence>
<name>A0ABU6GA16_9BACL</name>
<dbReference type="Gene3D" id="3.40.50.2300">
    <property type="match status" value="2"/>
</dbReference>
<dbReference type="Gene3D" id="1.10.260.40">
    <property type="entry name" value="lambda repressor-like DNA-binding domains"/>
    <property type="match status" value="1"/>
</dbReference>
<dbReference type="CDD" id="cd01392">
    <property type="entry name" value="HTH_LacI"/>
    <property type="match status" value="1"/>
</dbReference>
<dbReference type="GO" id="GO:0003677">
    <property type="term" value="F:DNA binding"/>
    <property type="evidence" value="ECO:0007669"/>
    <property type="project" value="UniProtKB-KW"/>
</dbReference>
<sequence>MASIKEIAHLAEVSQGTASMVLNGKGDHYRISQTTQQKILEIARQLNYQPNISARRLRSGGETVLPIIALFWSLDTRTVLINRFLKGLQSSFASLDQEYELLIQPYVGTRLHEIDSLLTGTRYNGAIIANPTEKDEEYLEKTNPMVPIVLYQRSSTRYSSVNVDSYRTGEQVARLFDSRGHRDVGLIVPSVSSKAIRLRMEGFMAKAKELGLNISAEHHVFEDFSEKGGYQAIQRLLNSGSRLPSAIFCISDQMSVGTLMGLNEAGKSVPDDIEIVGHDNDEVTRYTIPTLTTVHLPVEEMAGECFRLLTELMQHKYQEAVIQRFETSLVFRKSCGGYKD</sequence>
<dbReference type="SUPFAM" id="SSF53822">
    <property type="entry name" value="Periplasmic binding protein-like I"/>
    <property type="match status" value="1"/>
</dbReference>
<proteinExistence type="predicted"/>
<keyword evidence="1" id="KW-0805">Transcription regulation</keyword>
<feature type="domain" description="HTH lacI-type" evidence="4">
    <location>
        <begin position="2"/>
        <end position="59"/>
    </location>
</feature>
<organism evidence="5 6">
    <name type="scientific">Paenibacillus alba</name>
    <dbReference type="NCBI Taxonomy" id="1197127"/>
    <lineage>
        <taxon>Bacteria</taxon>
        <taxon>Bacillati</taxon>
        <taxon>Bacillota</taxon>
        <taxon>Bacilli</taxon>
        <taxon>Bacillales</taxon>
        <taxon>Paenibacillaceae</taxon>
        <taxon>Paenibacillus</taxon>
    </lineage>
</organism>